<evidence type="ECO:0000256" key="2">
    <source>
        <dbReference type="ARBA" id="ARBA00022723"/>
    </source>
</evidence>
<evidence type="ECO:0000256" key="4">
    <source>
        <dbReference type="ARBA" id="ARBA00023277"/>
    </source>
</evidence>
<dbReference type="SUPFAM" id="SSF51556">
    <property type="entry name" value="Metallo-dependent hydrolases"/>
    <property type="match status" value="1"/>
</dbReference>
<evidence type="ECO:0000256" key="6">
    <source>
        <dbReference type="PIRSR" id="PIRSR038994-1"/>
    </source>
</evidence>
<dbReference type="OrthoDB" id="9776488at2"/>
<dbReference type="InterPro" id="IPR003764">
    <property type="entry name" value="GlcNAc_6-P_deAcase"/>
</dbReference>
<feature type="binding site" evidence="7">
    <location>
        <position position="120"/>
    </location>
    <ligand>
        <name>Zn(2+)</name>
        <dbReference type="ChEBI" id="CHEBI:29105"/>
    </ligand>
</feature>
<evidence type="ECO:0000256" key="7">
    <source>
        <dbReference type="PIRSR" id="PIRSR038994-3"/>
    </source>
</evidence>
<dbReference type="GO" id="GO:0008448">
    <property type="term" value="F:N-acetylglucosamine-6-phosphate deacetylase activity"/>
    <property type="evidence" value="ECO:0007669"/>
    <property type="project" value="InterPro"/>
</dbReference>
<keyword evidence="3 5" id="KW-0378">Hydrolase</keyword>
<dbReference type="PIRSF" id="PIRSF038994">
    <property type="entry name" value="NagA"/>
    <property type="match status" value="1"/>
</dbReference>
<dbReference type="EMBL" id="FUWY01000001">
    <property type="protein sequence ID" value="SJZ35842.1"/>
    <property type="molecule type" value="Genomic_DNA"/>
</dbReference>
<protein>
    <submittedName>
        <fullName evidence="9">N-acetylglucosamine-6-phosphate deacetylase</fullName>
    </submittedName>
</protein>
<evidence type="ECO:0000313" key="10">
    <source>
        <dbReference type="Proteomes" id="UP000243297"/>
    </source>
</evidence>
<feature type="domain" description="Amidohydrolase-related" evidence="8">
    <location>
        <begin position="45"/>
        <end position="371"/>
    </location>
</feature>
<dbReference type="InterPro" id="IPR032466">
    <property type="entry name" value="Metal_Hydrolase"/>
</dbReference>
<dbReference type="PANTHER" id="PTHR11113:SF14">
    <property type="entry name" value="N-ACETYLGLUCOSAMINE-6-PHOSPHATE DEACETYLASE"/>
    <property type="match status" value="1"/>
</dbReference>
<dbReference type="PANTHER" id="PTHR11113">
    <property type="entry name" value="N-ACETYLGLUCOSAMINE-6-PHOSPHATE DEACETYLASE"/>
    <property type="match status" value="1"/>
</dbReference>
<evidence type="ECO:0000256" key="1">
    <source>
        <dbReference type="ARBA" id="ARBA00010716"/>
    </source>
</evidence>
<dbReference type="GO" id="GO:0006046">
    <property type="term" value="P:N-acetylglucosamine catabolic process"/>
    <property type="evidence" value="ECO:0007669"/>
    <property type="project" value="TreeGrafter"/>
</dbReference>
<dbReference type="Proteomes" id="UP000243297">
    <property type="component" value="Unassembled WGS sequence"/>
</dbReference>
<dbReference type="Gene3D" id="3.20.20.140">
    <property type="entry name" value="Metal-dependent hydrolases"/>
    <property type="match status" value="1"/>
</dbReference>
<feature type="active site" description="Proton donor/acceptor" evidence="6">
    <location>
        <position position="266"/>
    </location>
</feature>
<accession>A0A1T4K011</accession>
<proteinExistence type="inferred from homology"/>
<evidence type="ECO:0000259" key="8">
    <source>
        <dbReference type="Pfam" id="PF01979"/>
    </source>
</evidence>
<reference evidence="10" key="1">
    <citation type="submission" date="2017-02" db="EMBL/GenBank/DDBJ databases">
        <authorList>
            <person name="Varghese N."/>
            <person name="Submissions S."/>
        </authorList>
    </citation>
    <scope>NUCLEOTIDE SEQUENCE [LARGE SCALE GENOMIC DNA]</scope>
    <source>
        <strain evidence="10">ATCC 25662</strain>
    </source>
</reference>
<evidence type="ECO:0000313" key="9">
    <source>
        <dbReference type="EMBL" id="SJZ35842.1"/>
    </source>
</evidence>
<keyword evidence="2 7" id="KW-0479">Metal-binding</keyword>
<keyword evidence="4 5" id="KW-0119">Carbohydrate metabolism</keyword>
<comment type="similarity">
    <text evidence="1 5">Belongs to the metallo-dependent hydrolases superfamily. NagA family.</text>
</comment>
<dbReference type="RefSeq" id="WP_078710670.1">
    <property type="nucleotide sequence ID" value="NZ_FUWY01000001.1"/>
</dbReference>
<dbReference type="Gene3D" id="2.30.40.10">
    <property type="entry name" value="Urease, subunit C, domain 1"/>
    <property type="match status" value="1"/>
</dbReference>
<dbReference type="SUPFAM" id="SSF51338">
    <property type="entry name" value="Composite domain of metallo-dependent hydrolases"/>
    <property type="match status" value="1"/>
</dbReference>
<sequence>MIIKSKRIYTSDGVVDGYIQIEDGKIKDILKTCEEKVDKDVSDNIIIPGIIDTHNHGTMGFGLMGDAVDKEREVRGYLKGVASQGVTACLPTADFTLLDTIASVSKTKIDGAKPIGIHTEGPYLNRVGEKGIDTGHPEIDLKHCQEMMDKAGGMLKLVAIAPEIPNAKDAIELFTKNGVRCAFAHSNAMYQEALESFKWGITVTTHTANVMSGIHHRNMGGLGACLLNDDVYNELIADGLHVSNEMIEIMLRTKKDAINKFLLISDNVPMSGAPIGRYNLEGMFEVNIDDKGYCLSDTGRLCGSTLPVIRGIKNLVTNLDISLEDVIKMASKNPAHVYGATTKGELSKGKDADFVVIDDDFNVQYTYSEGDCVYDCQKDTDLFNSNFMERCFLK</sequence>
<feature type="binding site" evidence="7">
    <location>
        <position position="206"/>
    </location>
    <ligand>
        <name>Zn(2+)</name>
        <dbReference type="ChEBI" id="CHEBI:29105"/>
    </ligand>
</feature>
<dbReference type="InterPro" id="IPR006680">
    <property type="entry name" value="Amidohydro-rel"/>
</dbReference>
<gene>
    <name evidence="9" type="ORF">SAMN02745191_0210</name>
</gene>
<comment type="cofactor">
    <cofactor evidence="7">
        <name>a divalent metal cation</name>
        <dbReference type="ChEBI" id="CHEBI:60240"/>
    </cofactor>
    <text evidence="7">Binds 1 divalent metal cation per subunit.</text>
</comment>
<dbReference type="GO" id="GO:0046872">
    <property type="term" value="F:metal ion binding"/>
    <property type="evidence" value="ECO:0007669"/>
    <property type="project" value="UniProtKB-KW"/>
</dbReference>
<dbReference type="AlphaFoldDB" id="A0A1T4K011"/>
<evidence type="ECO:0000256" key="3">
    <source>
        <dbReference type="ARBA" id="ARBA00022801"/>
    </source>
</evidence>
<dbReference type="InterPro" id="IPR011059">
    <property type="entry name" value="Metal-dep_hydrolase_composite"/>
</dbReference>
<dbReference type="Pfam" id="PF01979">
    <property type="entry name" value="Amidohydro_1"/>
    <property type="match status" value="1"/>
</dbReference>
<dbReference type="STRING" id="118967.SAMN02745191_0210"/>
<organism evidence="9 10">
    <name type="scientific">Anaerorhabdus furcosa</name>
    <dbReference type="NCBI Taxonomy" id="118967"/>
    <lineage>
        <taxon>Bacteria</taxon>
        <taxon>Bacillati</taxon>
        <taxon>Bacillota</taxon>
        <taxon>Erysipelotrichia</taxon>
        <taxon>Erysipelotrichales</taxon>
        <taxon>Erysipelotrichaceae</taxon>
        <taxon>Anaerorhabdus</taxon>
    </lineage>
</organism>
<keyword evidence="10" id="KW-1185">Reference proteome</keyword>
<name>A0A1T4K011_9FIRM</name>
<evidence type="ECO:0000256" key="5">
    <source>
        <dbReference type="PIRNR" id="PIRNR038994"/>
    </source>
</evidence>
<feature type="binding site" evidence="7">
    <location>
        <position position="185"/>
    </location>
    <ligand>
        <name>Zn(2+)</name>
        <dbReference type="ChEBI" id="CHEBI:29105"/>
    </ligand>
</feature>
<dbReference type="NCBIfam" id="TIGR00221">
    <property type="entry name" value="nagA"/>
    <property type="match status" value="1"/>
</dbReference>